<dbReference type="Proteomes" id="UP000236161">
    <property type="component" value="Unassembled WGS sequence"/>
</dbReference>
<sequence>MEKCHNAAQRSVSMRSLHYGNVICEYLTARLGFDFSAEAVGASYYQFSMHSLKLRQPKPSFSTHTFGESSLPPTSTQPSSSAPPPSTSQPPSTSSVESLFTAKFANFVVDSFRDLGEKAERNHQQLLSQQAQIDSQSAFLIEIAKVVNSNSDNMTDFCTKILSHLKESKPSSSKGKK</sequence>
<reference evidence="2 3" key="1">
    <citation type="journal article" date="2017" name="Nature">
        <title>The Apostasia genome and the evolution of orchids.</title>
        <authorList>
            <person name="Zhang G.Q."/>
            <person name="Liu K.W."/>
            <person name="Li Z."/>
            <person name="Lohaus R."/>
            <person name="Hsiao Y.Y."/>
            <person name="Niu S.C."/>
            <person name="Wang J.Y."/>
            <person name="Lin Y.C."/>
            <person name="Xu Q."/>
            <person name="Chen L.J."/>
            <person name="Yoshida K."/>
            <person name="Fujiwara S."/>
            <person name="Wang Z.W."/>
            <person name="Zhang Y.Q."/>
            <person name="Mitsuda N."/>
            <person name="Wang M."/>
            <person name="Liu G.H."/>
            <person name="Pecoraro L."/>
            <person name="Huang H.X."/>
            <person name="Xiao X.J."/>
            <person name="Lin M."/>
            <person name="Wu X.Y."/>
            <person name="Wu W.L."/>
            <person name="Chen Y.Y."/>
            <person name="Chang S.B."/>
            <person name="Sakamoto S."/>
            <person name="Ohme-Takagi M."/>
            <person name="Yagi M."/>
            <person name="Zeng S.J."/>
            <person name="Shen C.Y."/>
            <person name="Yeh C.M."/>
            <person name="Luo Y.B."/>
            <person name="Tsai W.C."/>
            <person name="Van de Peer Y."/>
            <person name="Liu Z.J."/>
        </authorList>
    </citation>
    <scope>NUCLEOTIDE SEQUENCE [LARGE SCALE GENOMIC DNA]</scope>
    <source>
        <strain evidence="3">cv. Shenzhen</strain>
        <tissue evidence="2">Stem</tissue>
    </source>
</reference>
<dbReference type="EMBL" id="KZ451886">
    <property type="protein sequence ID" value="PKA66253.1"/>
    <property type="molecule type" value="Genomic_DNA"/>
</dbReference>
<evidence type="ECO:0000313" key="3">
    <source>
        <dbReference type="Proteomes" id="UP000236161"/>
    </source>
</evidence>
<organism evidence="2 3">
    <name type="scientific">Apostasia shenzhenica</name>
    <dbReference type="NCBI Taxonomy" id="1088818"/>
    <lineage>
        <taxon>Eukaryota</taxon>
        <taxon>Viridiplantae</taxon>
        <taxon>Streptophyta</taxon>
        <taxon>Embryophyta</taxon>
        <taxon>Tracheophyta</taxon>
        <taxon>Spermatophyta</taxon>
        <taxon>Magnoliopsida</taxon>
        <taxon>Liliopsida</taxon>
        <taxon>Asparagales</taxon>
        <taxon>Orchidaceae</taxon>
        <taxon>Apostasioideae</taxon>
        <taxon>Apostasia</taxon>
    </lineage>
</organism>
<protein>
    <submittedName>
        <fullName evidence="2">Uncharacterized protein</fullName>
    </submittedName>
</protein>
<accession>A0A2I0BEM1</accession>
<feature type="compositionally biased region" description="Low complexity" evidence="1">
    <location>
        <begin position="69"/>
        <end position="80"/>
    </location>
</feature>
<feature type="region of interest" description="Disordered" evidence="1">
    <location>
        <begin position="60"/>
        <end position="95"/>
    </location>
</feature>
<proteinExistence type="predicted"/>
<keyword evidence="3" id="KW-1185">Reference proteome</keyword>
<dbReference type="AlphaFoldDB" id="A0A2I0BEM1"/>
<evidence type="ECO:0000256" key="1">
    <source>
        <dbReference type="SAM" id="MobiDB-lite"/>
    </source>
</evidence>
<gene>
    <name evidence="2" type="ORF">AXF42_Ash006950</name>
</gene>
<name>A0A2I0BEM1_9ASPA</name>
<evidence type="ECO:0000313" key="2">
    <source>
        <dbReference type="EMBL" id="PKA66253.1"/>
    </source>
</evidence>